<keyword evidence="1" id="KW-1133">Transmembrane helix</keyword>
<gene>
    <name evidence="2" type="ORF">BC781_10985</name>
</gene>
<accession>A0A315Z1S3</accession>
<keyword evidence="3" id="KW-1185">Reference proteome</keyword>
<feature type="transmembrane region" description="Helical" evidence="1">
    <location>
        <begin position="18"/>
        <end position="37"/>
    </location>
</feature>
<proteinExistence type="predicted"/>
<name>A0A315Z1S3_SEDFL</name>
<keyword evidence="1" id="KW-0812">Transmembrane</keyword>
<feature type="transmembrane region" description="Helical" evidence="1">
    <location>
        <begin position="131"/>
        <end position="151"/>
    </location>
</feature>
<evidence type="ECO:0000313" key="2">
    <source>
        <dbReference type="EMBL" id="PWJ36070.1"/>
    </source>
</evidence>
<reference evidence="2 3" key="1">
    <citation type="submission" date="2018-03" db="EMBL/GenBank/DDBJ databases">
        <title>Genomic Encyclopedia of Archaeal and Bacterial Type Strains, Phase II (KMG-II): from individual species to whole genera.</title>
        <authorList>
            <person name="Goeker M."/>
        </authorList>
    </citation>
    <scope>NUCLEOTIDE SEQUENCE [LARGE SCALE GENOMIC DNA]</scope>
    <source>
        <strain evidence="2 3">DSM 28229</strain>
    </source>
</reference>
<dbReference type="Proteomes" id="UP000245535">
    <property type="component" value="Unassembled WGS sequence"/>
</dbReference>
<evidence type="ECO:0000313" key="3">
    <source>
        <dbReference type="Proteomes" id="UP000245535"/>
    </source>
</evidence>
<dbReference type="EMBL" id="QGDO01000009">
    <property type="protein sequence ID" value="PWJ36070.1"/>
    <property type="molecule type" value="Genomic_DNA"/>
</dbReference>
<sequence length="168" mass="19520">MNDKWFQAFENWQEHTDWLIYAGGAVLLLIIVIAVASKKKKSPSISRIQQKDMEDTLKEIKVTQSHTSQLLEGFQSAIQEKFDEFRDKQKLTVDLDKQIDRLENRMMLLKSLPEELSNQIQKKEYRYNMGLFWGGLFTGLLVCAAGFLVYMNWGTIFPEVLNILQVSP</sequence>
<protein>
    <submittedName>
        <fullName evidence="2">Uncharacterized protein</fullName>
    </submittedName>
</protein>
<keyword evidence="1" id="KW-0472">Membrane</keyword>
<comment type="caution">
    <text evidence="2">The sequence shown here is derived from an EMBL/GenBank/DDBJ whole genome shotgun (WGS) entry which is preliminary data.</text>
</comment>
<evidence type="ECO:0000256" key="1">
    <source>
        <dbReference type="SAM" id="Phobius"/>
    </source>
</evidence>
<organism evidence="2 3">
    <name type="scientific">Sediminitomix flava</name>
    <dbReference type="NCBI Taxonomy" id="379075"/>
    <lineage>
        <taxon>Bacteria</taxon>
        <taxon>Pseudomonadati</taxon>
        <taxon>Bacteroidota</taxon>
        <taxon>Cytophagia</taxon>
        <taxon>Cytophagales</taxon>
        <taxon>Flammeovirgaceae</taxon>
        <taxon>Sediminitomix</taxon>
    </lineage>
</organism>
<dbReference type="AlphaFoldDB" id="A0A315Z1S3"/>